<gene>
    <name evidence="2" type="ORF">CLV84_2389</name>
</gene>
<evidence type="ECO:0000313" key="2">
    <source>
        <dbReference type="EMBL" id="PPK85490.1"/>
    </source>
</evidence>
<reference evidence="2 3" key="1">
    <citation type="submission" date="2018-02" db="EMBL/GenBank/DDBJ databases">
        <title>Genomic Encyclopedia of Archaeal and Bacterial Type Strains, Phase II (KMG-II): from individual species to whole genera.</title>
        <authorList>
            <person name="Goeker M."/>
        </authorList>
    </citation>
    <scope>NUCLEOTIDE SEQUENCE [LARGE SCALE GENOMIC DNA]</scope>
    <source>
        <strain evidence="2 3">DSM 29526</strain>
    </source>
</reference>
<dbReference type="Proteomes" id="UP000237662">
    <property type="component" value="Unassembled WGS sequence"/>
</dbReference>
<evidence type="ECO:0000313" key="3">
    <source>
        <dbReference type="Proteomes" id="UP000237662"/>
    </source>
</evidence>
<dbReference type="AlphaFoldDB" id="A0A2S6I2W6"/>
<dbReference type="RefSeq" id="WP_104419988.1">
    <property type="nucleotide sequence ID" value="NZ_PTJC01000006.1"/>
</dbReference>
<feature type="transmembrane region" description="Helical" evidence="1">
    <location>
        <begin position="86"/>
        <end position="114"/>
    </location>
</feature>
<keyword evidence="1" id="KW-0812">Transmembrane</keyword>
<accession>A0A2S6I2W6</accession>
<organism evidence="2 3">
    <name type="scientific">Neolewinella xylanilytica</name>
    <dbReference type="NCBI Taxonomy" id="1514080"/>
    <lineage>
        <taxon>Bacteria</taxon>
        <taxon>Pseudomonadati</taxon>
        <taxon>Bacteroidota</taxon>
        <taxon>Saprospiria</taxon>
        <taxon>Saprospirales</taxon>
        <taxon>Lewinellaceae</taxon>
        <taxon>Neolewinella</taxon>
    </lineage>
</organism>
<comment type="caution">
    <text evidence="2">The sequence shown here is derived from an EMBL/GenBank/DDBJ whole genome shotgun (WGS) entry which is preliminary data.</text>
</comment>
<keyword evidence="1" id="KW-1133">Transmembrane helix</keyword>
<dbReference type="EMBL" id="PTJC01000006">
    <property type="protein sequence ID" value="PPK85490.1"/>
    <property type="molecule type" value="Genomic_DNA"/>
</dbReference>
<protein>
    <submittedName>
        <fullName evidence="2">Uncharacterized protein</fullName>
    </submittedName>
</protein>
<name>A0A2S6I2W6_9BACT</name>
<feature type="transmembrane region" description="Helical" evidence="1">
    <location>
        <begin position="46"/>
        <end position="66"/>
    </location>
</feature>
<evidence type="ECO:0000256" key="1">
    <source>
        <dbReference type="SAM" id="Phobius"/>
    </source>
</evidence>
<proteinExistence type="predicted"/>
<dbReference type="OrthoDB" id="1525231at2"/>
<keyword evidence="3" id="KW-1185">Reference proteome</keyword>
<sequence length="119" mass="12822">MYRFFLLVSVLLVCVLCLYLDASWYAPAVASIALGYLFPVWRRGGFYFPFLAAVMVWGCYAGYLHLFSEGRLGDRLAVTFGVPTGWVLVAVTALFGGITAGLGGFLGASIRIALAGGKR</sequence>
<keyword evidence="1" id="KW-0472">Membrane</keyword>